<feature type="domain" description="Peptidase M20 dimerisation" evidence="4">
    <location>
        <begin position="91"/>
        <end position="246"/>
    </location>
</feature>
<dbReference type="Proteomes" id="UP001155079">
    <property type="component" value="Unassembled WGS sequence"/>
</dbReference>
<evidence type="ECO:0000259" key="4">
    <source>
        <dbReference type="Pfam" id="PF07687"/>
    </source>
</evidence>
<evidence type="ECO:0000313" key="5">
    <source>
        <dbReference type="EMBL" id="MCM2402814.1"/>
    </source>
</evidence>
<dbReference type="Pfam" id="PF07687">
    <property type="entry name" value="M20_dimer"/>
    <property type="match status" value="1"/>
</dbReference>
<dbReference type="Gene3D" id="3.30.70.360">
    <property type="match status" value="1"/>
</dbReference>
<evidence type="ECO:0000313" key="6">
    <source>
        <dbReference type="Proteomes" id="UP001155079"/>
    </source>
</evidence>
<protein>
    <submittedName>
        <fullName evidence="5">M20/M25/M40 family metallo-hydrolase</fullName>
    </submittedName>
</protein>
<keyword evidence="3" id="KW-0378">Hydrolase</keyword>
<dbReference type="Gene3D" id="3.40.630.10">
    <property type="entry name" value="Zn peptidases"/>
    <property type="match status" value="1"/>
</dbReference>
<evidence type="ECO:0000256" key="2">
    <source>
        <dbReference type="ARBA" id="ARBA00022723"/>
    </source>
</evidence>
<reference evidence="5 6" key="1">
    <citation type="submission" date="2022-06" db="EMBL/GenBank/DDBJ databases">
        <authorList>
            <person name="Sun Q."/>
        </authorList>
    </citation>
    <scope>NUCLEOTIDE SEQUENCE [LARGE SCALE GENOMIC DNA]</scope>
    <source>
        <strain evidence="5 6">S153</strain>
    </source>
</reference>
<dbReference type="RefSeq" id="WP_250945883.1">
    <property type="nucleotide sequence ID" value="NZ_JAMQAY010000006.1"/>
</dbReference>
<organism evidence="5 6">
    <name type="scientific">Ciceribacter sichuanensis</name>
    <dbReference type="NCBI Taxonomy" id="2949647"/>
    <lineage>
        <taxon>Bacteria</taxon>
        <taxon>Pseudomonadati</taxon>
        <taxon>Pseudomonadota</taxon>
        <taxon>Alphaproteobacteria</taxon>
        <taxon>Hyphomicrobiales</taxon>
        <taxon>Rhizobiaceae</taxon>
        <taxon>Ciceribacter</taxon>
    </lineage>
</organism>
<dbReference type="InterPro" id="IPR051458">
    <property type="entry name" value="Cyt/Met_Dipeptidase"/>
</dbReference>
<sequence length="364" mass="39360">MMNCRAFAKYVDEKYGRSFWPTGSVCARIVNYQVSLLQFFISLRSGSTRKTCLFSAHCVGLCGVVRCGKAGQILLKLNRQAAPDLGDPHLGLRGFCGLEITVIGASKDLHSGTFGGAVPNPAQVSTRALALLYDKDGEIAVPGFMSGTTAPTQEERRVFLDPPFDRAAWLNRAGLADAAVPADFAADQKAGLYPAIEIDALEAGGYAGGMRYTIPREASARLSCRLVPGQDLERIAPLLHDFLDHAIPTRFGRHIAVLPERSLPYRIGRDHPFQKLAADVLEAVDGRPPRYSFSGGSIPISGAMAAALGVETLIFGFGLQDENMHSVDEFCRLSDIERSMKAWPSARRCAASGDLMNDDALQIN</sequence>
<dbReference type="SUPFAM" id="SSF53187">
    <property type="entry name" value="Zn-dependent exopeptidases"/>
    <property type="match status" value="1"/>
</dbReference>
<comment type="caution">
    <text evidence="5">The sequence shown here is derived from an EMBL/GenBank/DDBJ whole genome shotgun (WGS) entry which is preliminary data.</text>
</comment>
<evidence type="ECO:0000256" key="1">
    <source>
        <dbReference type="ARBA" id="ARBA00022670"/>
    </source>
</evidence>
<accession>A0ABT0VAH6</accession>
<dbReference type="PANTHER" id="PTHR43270:SF12">
    <property type="entry name" value="SUCCINYL-DIAMINOPIMELATE DESUCCINYLASE"/>
    <property type="match status" value="1"/>
</dbReference>
<keyword evidence="6" id="KW-1185">Reference proteome</keyword>
<dbReference type="InterPro" id="IPR011650">
    <property type="entry name" value="Peptidase_M20_dimer"/>
</dbReference>
<keyword evidence="2" id="KW-0479">Metal-binding</keyword>
<evidence type="ECO:0000256" key="3">
    <source>
        <dbReference type="ARBA" id="ARBA00022801"/>
    </source>
</evidence>
<name>A0ABT0VAH6_9HYPH</name>
<gene>
    <name evidence="5" type="ORF">NBH20_16725</name>
</gene>
<keyword evidence="1" id="KW-0645">Protease</keyword>
<dbReference type="PANTHER" id="PTHR43270">
    <property type="entry name" value="BETA-ALA-HIS DIPEPTIDASE"/>
    <property type="match status" value="1"/>
</dbReference>
<dbReference type="EMBL" id="JAMQAY010000006">
    <property type="protein sequence ID" value="MCM2402814.1"/>
    <property type="molecule type" value="Genomic_DNA"/>
</dbReference>
<proteinExistence type="predicted"/>